<evidence type="ECO:0000256" key="1">
    <source>
        <dbReference type="ARBA" id="ARBA00006068"/>
    </source>
</evidence>
<dbReference type="PANTHER" id="PTHR33392:SF6">
    <property type="entry name" value="POLYISOPRENYL-TEICHOIC ACID--PEPTIDOGLYCAN TEICHOIC ACID TRANSFERASE TAGU"/>
    <property type="match status" value="1"/>
</dbReference>
<feature type="compositionally biased region" description="Basic and acidic residues" evidence="2">
    <location>
        <begin position="213"/>
        <end position="237"/>
    </location>
</feature>
<evidence type="ECO:0000313" key="6">
    <source>
        <dbReference type="Proteomes" id="UP000675554"/>
    </source>
</evidence>
<reference evidence="5" key="1">
    <citation type="submission" date="2021-04" db="EMBL/GenBank/DDBJ databases">
        <title>Sequencing of actinobacteria type strains.</title>
        <authorList>
            <person name="Nguyen G.-S."/>
            <person name="Wentzel A."/>
        </authorList>
    </citation>
    <scope>NUCLEOTIDE SEQUENCE</scope>
    <source>
        <strain evidence="5">DSM 42095</strain>
    </source>
</reference>
<organism evidence="5 6">
    <name type="scientific">Streptomyces daliensis</name>
    <dbReference type="NCBI Taxonomy" id="299421"/>
    <lineage>
        <taxon>Bacteria</taxon>
        <taxon>Bacillati</taxon>
        <taxon>Actinomycetota</taxon>
        <taxon>Actinomycetes</taxon>
        <taxon>Kitasatosporales</taxon>
        <taxon>Streptomycetaceae</taxon>
        <taxon>Streptomyces</taxon>
    </lineage>
</organism>
<feature type="non-terminal residue" evidence="5">
    <location>
        <position position="1"/>
    </location>
</feature>
<keyword evidence="6" id="KW-1185">Reference proteome</keyword>
<accession>A0A8T4IRS5</accession>
<evidence type="ECO:0000256" key="2">
    <source>
        <dbReference type="SAM" id="MobiDB-lite"/>
    </source>
</evidence>
<dbReference type="InterPro" id="IPR050922">
    <property type="entry name" value="LytR/CpsA/Psr_CW_biosynth"/>
</dbReference>
<dbReference type="Proteomes" id="UP000675554">
    <property type="component" value="Unassembled WGS sequence"/>
</dbReference>
<gene>
    <name evidence="5" type="ORF">KDA82_17475</name>
</gene>
<evidence type="ECO:0000259" key="4">
    <source>
        <dbReference type="Pfam" id="PF13399"/>
    </source>
</evidence>
<evidence type="ECO:0000259" key="3">
    <source>
        <dbReference type="Pfam" id="PF03816"/>
    </source>
</evidence>
<feature type="domain" description="LytR/CpsA/Psr regulator C-terminal" evidence="4">
    <location>
        <begin position="256"/>
        <end position="341"/>
    </location>
</feature>
<dbReference type="AlphaFoldDB" id="A0A8T4IRS5"/>
<evidence type="ECO:0000313" key="5">
    <source>
        <dbReference type="EMBL" id="MBR7674779.1"/>
    </source>
</evidence>
<dbReference type="Pfam" id="PF03816">
    <property type="entry name" value="LytR_cpsA_psr"/>
    <property type="match status" value="1"/>
</dbReference>
<name>A0A8T4IRS5_9ACTN</name>
<dbReference type="Pfam" id="PF13399">
    <property type="entry name" value="LytR_C"/>
    <property type="match status" value="1"/>
</dbReference>
<dbReference type="Gene3D" id="3.40.630.190">
    <property type="entry name" value="LCP protein"/>
    <property type="match status" value="1"/>
</dbReference>
<feature type="region of interest" description="Disordered" evidence="2">
    <location>
        <begin position="1"/>
        <end position="30"/>
    </location>
</feature>
<dbReference type="InterPro" id="IPR004474">
    <property type="entry name" value="LytR_CpsA_psr"/>
</dbReference>
<comment type="similarity">
    <text evidence="1">Belongs to the LytR/CpsA/Psr (LCP) family.</text>
</comment>
<feature type="region of interest" description="Disordered" evidence="2">
    <location>
        <begin position="213"/>
        <end position="254"/>
    </location>
</feature>
<feature type="compositionally biased region" description="Gly residues" evidence="2">
    <location>
        <begin position="357"/>
        <end position="366"/>
    </location>
</feature>
<dbReference type="PANTHER" id="PTHR33392">
    <property type="entry name" value="POLYISOPRENYL-TEICHOIC ACID--PEPTIDOGLYCAN TEICHOIC ACID TRANSFERASE TAGU"/>
    <property type="match status" value="1"/>
</dbReference>
<dbReference type="Gene3D" id="3.30.70.2390">
    <property type="match status" value="1"/>
</dbReference>
<protein>
    <submittedName>
        <fullName evidence="5">LCP family protein</fullName>
    </submittedName>
</protein>
<sequence length="374" mass="39481">SSCRSPAHTDSGTGERHEEQPAKLNSAYAHGGPQLTVRTVEAMTGIHMDHYLEVDFSSFMKTVDVLGGVPICTDKPLKDDHSGLDLPAGTSRLNGGQALQYVRARHLDAAADLGRMQRQQRFLASVISRATHSGVLMNPVKFDRVARTILGSMRADPGFGIDEMMALGQAMKGFTPASSEFAQVPIANANRIVPGLGSTVQWDAEKAGKLFRSLREDRPLSPEAKKREAKKAEKDGKAPAGGPESSTTTVEVAPNSIRVQVENGTDRQGLALRTDQALRATGFATTGGARNAASDDVAHTTIAYDPRWDRSARSLAKALPGAKLREEKGRGPVMGVVLGADHDKVRKVTGGAPAGSPGSGTDGGAVTGDRVACK</sequence>
<feature type="region of interest" description="Disordered" evidence="2">
    <location>
        <begin position="347"/>
        <end position="374"/>
    </location>
</feature>
<dbReference type="InterPro" id="IPR027381">
    <property type="entry name" value="LytR/CpsA/Psr_C"/>
</dbReference>
<feature type="compositionally biased region" description="Polar residues" evidence="2">
    <location>
        <begin position="1"/>
        <end position="12"/>
    </location>
</feature>
<dbReference type="EMBL" id="JAGSMN010000383">
    <property type="protein sequence ID" value="MBR7674779.1"/>
    <property type="molecule type" value="Genomic_DNA"/>
</dbReference>
<feature type="domain" description="Cell envelope-related transcriptional attenuator" evidence="3">
    <location>
        <begin position="17"/>
        <end position="130"/>
    </location>
</feature>
<comment type="caution">
    <text evidence="5">The sequence shown here is derived from an EMBL/GenBank/DDBJ whole genome shotgun (WGS) entry which is preliminary data.</text>
</comment>
<proteinExistence type="inferred from homology"/>
<dbReference type="NCBIfam" id="TIGR00350">
    <property type="entry name" value="lytR_cpsA_psr"/>
    <property type="match status" value="1"/>
</dbReference>